<dbReference type="EMBL" id="CACRSZ010000049">
    <property type="protein sequence ID" value="VYT25789.1"/>
    <property type="molecule type" value="Genomic_DNA"/>
</dbReference>
<reference evidence="1" key="1">
    <citation type="submission" date="2019-11" db="EMBL/GenBank/DDBJ databases">
        <authorList>
            <person name="Feng L."/>
        </authorList>
    </citation>
    <scope>NUCLEOTIDE SEQUENCE</scope>
    <source>
        <strain evidence="1">BfaecisLFYP10</strain>
    </source>
</reference>
<dbReference type="AlphaFoldDB" id="A0A6N2V5V7"/>
<proteinExistence type="predicted"/>
<protein>
    <submittedName>
        <fullName evidence="1">Uncharacterized protein</fullName>
    </submittedName>
</protein>
<accession>A0A6N2V5V7</accession>
<sequence>MKIDVYEPLANFAGKEDSWVWIEDYSDKDEYAELDDILRFLNGEIQRRDLPETVRSMDAEELRKEYTRRFPVMMGKALQSIGKDIETGEIKMEIDFTSLQKLAD</sequence>
<name>A0A6N2V5V7_9BACE</name>
<organism evidence="1">
    <name type="scientific">Bacteroides faecis</name>
    <dbReference type="NCBI Taxonomy" id="674529"/>
    <lineage>
        <taxon>Bacteria</taxon>
        <taxon>Pseudomonadati</taxon>
        <taxon>Bacteroidota</taxon>
        <taxon>Bacteroidia</taxon>
        <taxon>Bacteroidales</taxon>
        <taxon>Bacteroidaceae</taxon>
        <taxon>Bacteroides</taxon>
    </lineage>
</organism>
<evidence type="ECO:0000313" key="1">
    <source>
        <dbReference type="EMBL" id="VYT25789.1"/>
    </source>
</evidence>
<dbReference type="RefSeq" id="WP_156729917.1">
    <property type="nucleotide sequence ID" value="NZ_CACRSZ010000049.1"/>
</dbReference>
<gene>
    <name evidence="1" type="ORF">BFLFYP10_02040</name>
</gene>